<comment type="caution">
    <text evidence="1">The sequence shown here is derived from an EMBL/GenBank/DDBJ whole genome shotgun (WGS) entry which is preliminary data.</text>
</comment>
<dbReference type="RefSeq" id="WP_408976946.1">
    <property type="nucleotide sequence ID" value="NZ_JBJUVG010000003.1"/>
</dbReference>
<evidence type="ECO:0000313" key="2">
    <source>
        <dbReference type="Proteomes" id="UP001631949"/>
    </source>
</evidence>
<keyword evidence="2" id="KW-1185">Reference proteome</keyword>
<proteinExistence type="predicted"/>
<dbReference type="Proteomes" id="UP001631949">
    <property type="component" value="Unassembled WGS sequence"/>
</dbReference>
<evidence type="ECO:0000313" key="1">
    <source>
        <dbReference type="EMBL" id="MFM9413327.1"/>
    </source>
</evidence>
<organism evidence="1 2">
    <name type="scientific">Peptococcus simiae</name>
    <dbReference type="NCBI Taxonomy" id="1643805"/>
    <lineage>
        <taxon>Bacteria</taxon>
        <taxon>Bacillati</taxon>
        <taxon>Bacillota</taxon>
        <taxon>Clostridia</taxon>
        <taxon>Eubacteriales</taxon>
        <taxon>Peptococcaceae</taxon>
        <taxon>Peptococcus</taxon>
    </lineage>
</organism>
<accession>A0ABW9GYD7</accession>
<gene>
    <name evidence="1" type="ORF">ACKQTC_02990</name>
</gene>
<feature type="non-terminal residue" evidence="1">
    <location>
        <position position="1"/>
    </location>
</feature>
<dbReference type="EMBL" id="JBJUVG010000003">
    <property type="protein sequence ID" value="MFM9413327.1"/>
    <property type="molecule type" value="Genomic_DNA"/>
</dbReference>
<reference evidence="1 2" key="1">
    <citation type="journal article" date="2016" name="Int. J. Syst. Evol. Microbiol.">
        <title>Peptococcus simiae sp. nov., isolated from rhesus macaque faeces and emended description of the genus Peptococcus.</title>
        <authorList>
            <person name="Shkoporov A.N."/>
            <person name="Efimov B.A."/>
            <person name="Kondova I."/>
            <person name="Ouwerling B."/>
            <person name="Chaplin A.V."/>
            <person name="Shcherbakova V.A."/>
            <person name="Langermans J.A.M."/>
        </authorList>
    </citation>
    <scope>NUCLEOTIDE SEQUENCE [LARGE SCALE GENOMIC DNA]</scope>
    <source>
        <strain evidence="1 2">M108</strain>
    </source>
</reference>
<protein>
    <submittedName>
        <fullName evidence="1">Uncharacterized protein</fullName>
    </submittedName>
</protein>
<name>A0ABW9GYD7_9FIRM</name>
<sequence length="90" mass="10585">WKAVEKFYKRHAKGYNSLIEAKEDLEKDILLALSKASQEELVNVLSEYASSNWRTNEPYAEWFTLFIRDGGTQSARLDKLFKEVFRHVDD</sequence>